<dbReference type="GO" id="GO:0071949">
    <property type="term" value="F:FAD binding"/>
    <property type="evidence" value="ECO:0007669"/>
    <property type="project" value="InterPro"/>
</dbReference>
<dbReference type="Gene3D" id="3.30.70.100">
    <property type="match status" value="1"/>
</dbReference>
<reference evidence="4" key="1">
    <citation type="journal article" date="2023" name="Commun. Biol.">
        <title>Genome analysis of Parmales, the sister group of diatoms, reveals the evolutionary specialization of diatoms from phago-mixotrophs to photoautotrophs.</title>
        <authorList>
            <person name="Ban H."/>
            <person name="Sato S."/>
            <person name="Yoshikawa S."/>
            <person name="Yamada K."/>
            <person name="Nakamura Y."/>
            <person name="Ichinomiya M."/>
            <person name="Sato N."/>
            <person name="Blanc-Mathieu R."/>
            <person name="Endo H."/>
            <person name="Kuwata A."/>
            <person name="Ogata H."/>
        </authorList>
    </citation>
    <scope>NUCLEOTIDE SEQUENCE [LARGE SCALE GENOMIC DNA]</scope>
    <source>
        <strain evidence="4">NIES 3700</strain>
    </source>
</reference>
<accession>A0A9W7A4V1</accession>
<dbReference type="SMART" id="SM01034">
    <property type="entry name" value="BLUF"/>
    <property type="match status" value="1"/>
</dbReference>
<dbReference type="SUPFAM" id="SSF54975">
    <property type="entry name" value="Acylphosphatase/BLUF domain-like"/>
    <property type="match status" value="1"/>
</dbReference>
<feature type="compositionally biased region" description="Basic and acidic residues" evidence="1">
    <location>
        <begin position="236"/>
        <end position="248"/>
    </location>
</feature>
<evidence type="ECO:0000259" key="2">
    <source>
        <dbReference type="SMART" id="SM01034"/>
    </source>
</evidence>
<dbReference type="InterPro" id="IPR007024">
    <property type="entry name" value="BLUF_domain"/>
</dbReference>
<name>A0A9W7A4V1_9STRA</name>
<evidence type="ECO:0000313" key="4">
    <source>
        <dbReference type="Proteomes" id="UP001165122"/>
    </source>
</evidence>
<feature type="compositionally biased region" description="Pro residues" evidence="1">
    <location>
        <begin position="1"/>
        <end position="19"/>
    </location>
</feature>
<evidence type="ECO:0000313" key="3">
    <source>
        <dbReference type="EMBL" id="GMH65832.1"/>
    </source>
</evidence>
<dbReference type="GO" id="GO:0009882">
    <property type="term" value="F:blue light photoreceptor activity"/>
    <property type="evidence" value="ECO:0007669"/>
    <property type="project" value="InterPro"/>
</dbReference>
<feature type="region of interest" description="Disordered" evidence="1">
    <location>
        <begin position="1"/>
        <end position="26"/>
    </location>
</feature>
<dbReference type="AlphaFoldDB" id="A0A9W7A4V1"/>
<feature type="region of interest" description="Disordered" evidence="1">
    <location>
        <begin position="211"/>
        <end position="256"/>
    </location>
</feature>
<dbReference type="Proteomes" id="UP001165122">
    <property type="component" value="Unassembled WGS sequence"/>
</dbReference>
<gene>
    <name evidence="3" type="ORF">TrLO_g14514</name>
</gene>
<keyword evidence="4" id="KW-1185">Reference proteome</keyword>
<proteinExistence type="predicted"/>
<protein>
    <recommendedName>
        <fullName evidence="2">BLUF domain-containing protein</fullName>
    </recommendedName>
</protein>
<comment type="caution">
    <text evidence="3">The sequence shown here is derived from an EMBL/GenBank/DDBJ whole genome shotgun (WGS) entry which is preliminary data.</text>
</comment>
<dbReference type="EMBL" id="BRXW01000554">
    <property type="protein sequence ID" value="GMH65832.1"/>
    <property type="molecule type" value="Genomic_DNA"/>
</dbReference>
<sequence length="256" mass="28306">MYSSSSPPPSLQPTPPSNPPTRRSRLPTIWTLSNSPSLQNNIPLTPSNPLTRLVYTSTLLSTHQNIQAIQEFVGVANVRNPKMNIGGWLYVDETLRNCEQVLEGPKESVERLFYGKRVLDKNSVPKAKEFWKGGVYGDPSHVIKKVFQFPALGEQRVYEHWGMSWAISTSTDDSTGGEARRVVKVSTKQPVYSKWLNSGKDEDLIEDCDGVSGEDDAMNRIGKGARTEPAEGDVVEGDKEAEGGEGRRIRMGNTVS</sequence>
<dbReference type="InterPro" id="IPR036046">
    <property type="entry name" value="Acylphosphatase-like_dom_sf"/>
</dbReference>
<dbReference type="OrthoDB" id="10418478at2759"/>
<organism evidence="3 4">
    <name type="scientific">Triparma laevis f. longispina</name>
    <dbReference type="NCBI Taxonomy" id="1714387"/>
    <lineage>
        <taxon>Eukaryota</taxon>
        <taxon>Sar</taxon>
        <taxon>Stramenopiles</taxon>
        <taxon>Ochrophyta</taxon>
        <taxon>Bolidophyceae</taxon>
        <taxon>Parmales</taxon>
        <taxon>Triparmaceae</taxon>
        <taxon>Triparma</taxon>
    </lineage>
</organism>
<feature type="domain" description="BLUF" evidence="2">
    <location>
        <begin position="50"/>
        <end position="165"/>
    </location>
</feature>
<evidence type="ECO:0000256" key="1">
    <source>
        <dbReference type="SAM" id="MobiDB-lite"/>
    </source>
</evidence>
<dbReference type="Pfam" id="PF04940">
    <property type="entry name" value="BLUF"/>
    <property type="match status" value="1"/>
</dbReference>